<dbReference type="Gene3D" id="3.40.120.10">
    <property type="entry name" value="Alpha-D-Glucose-1,6-Bisphosphate, subunit A, domain 3"/>
    <property type="match status" value="3"/>
</dbReference>
<dbReference type="EC" id="5.4.2.8" evidence="7"/>
<evidence type="ECO:0000259" key="4">
    <source>
        <dbReference type="Pfam" id="PF02878"/>
    </source>
</evidence>
<dbReference type="GO" id="GO:0004614">
    <property type="term" value="F:phosphoglucomutase activity"/>
    <property type="evidence" value="ECO:0007669"/>
    <property type="project" value="UniProtKB-EC"/>
</dbReference>
<organism evidence="7 8">
    <name type="scientific">Thermoproteota archaeon</name>
    <dbReference type="NCBI Taxonomy" id="2056631"/>
    <lineage>
        <taxon>Archaea</taxon>
        <taxon>Thermoproteota</taxon>
    </lineage>
</organism>
<dbReference type="Pfam" id="PF02880">
    <property type="entry name" value="PGM_PMM_III"/>
    <property type="match status" value="1"/>
</dbReference>
<evidence type="ECO:0000256" key="1">
    <source>
        <dbReference type="ARBA" id="ARBA00001946"/>
    </source>
</evidence>
<dbReference type="SUPFAM" id="SSF53738">
    <property type="entry name" value="Phosphoglucomutase, first 3 domains"/>
    <property type="match status" value="3"/>
</dbReference>
<proteinExistence type="inferred from homology"/>
<accession>A0A497ESK6</accession>
<sequence length="353" mass="38387">MSYIRSHSGIRGIYGKQLTPLIAYKLANKFAEQFKLEKVVIGRDTRKSGLPIKHAIISGFLTAGANIIDVDIAPTPAILYSIKKFNADGGAIISASHNPPEWNAIKLAGKNGLLLTSNEAGRVLDKIDEEEYVSSKPGKIVRINIIDDYIEELINHVNIEAIRKYSFKVVVDAGGGAGSLSTPKLISKLDCKVFSINSTPGVFTRKIEPVGEALDQLKLAVKSVNADIGFAHDCDADRLVIVDEMGREVREDYGIAVAVNHELSKTSNKKLVVNIASSMVFRDIANKHNAEIFWSKVGESNVVRMMIEVNSDIGAEGSSGGLILKKFHYARDGALAAIKILEAMAENNKKISE</sequence>
<dbReference type="GO" id="GO:0005975">
    <property type="term" value="P:carbohydrate metabolic process"/>
    <property type="evidence" value="ECO:0007669"/>
    <property type="project" value="InterPro"/>
</dbReference>
<feature type="domain" description="Alpha-D-phosphohexomutase alpha/beta/alpha" evidence="5">
    <location>
        <begin position="147"/>
        <end position="246"/>
    </location>
</feature>
<evidence type="ECO:0000313" key="8">
    <source>
        <dbReference type="Proteomes" id="UP000281962"/>
    </source>
</evidence>
<dbReference type="PRINTS" id="PR00509">
    <property type="entry name" value="PGMPMM"/>
</dbReference>
<dbReference type="InterPro" id="IPR016055">
    <property type="entry name" value="A-D-PHexomutase_a/b/a-I/II/III"/>
</dbReference>
<feature type="domain" description="Alpha-D-phosphohexomutase alpha/beta/alpha" evidence="4">
    <location>
        <begin position="7"/>
        <end position="131"/>
    </location>
</feature>
<keyword evidence="3" id="KW-0597">Phosphoprotein</keyword>
<feature type="domain" description="Alpha-D-phosphohexomutase alpha/beta/alpha" evidence="6">
    <location>
        <begin position="253"/>
        <end position="353"/>
    </location>
</feature>
<dbReference type="EC" id="5.4.2.2" evidence="7"/>
<evidence type="ECO:0000256" key="2">
    <source>
        <dbReference type="ARBA" id="ARBA00010231"/>
    </source>
</evidence>
<dbReference type="Pfam" id="PF02879">
    <property type="entry name" value="PGM_PMM_II"/>
    <property type="match status" value="1"/>
</dbReference>
<comment type="caution">
    <text evidence="7">The sequence shown here is derived from an EMBL/GenBank/DDBJ whole genome shotgun (WGS) entry which is preliminary data.</text>
</comment>
<comment type="cofactor">
    <cofactor evidence="1">
        <name>Mg(2+)</name>
        <dbReference type="ChEBI" id="CHEBI:18420"/>
    </cofactor>
</comment>
<dbReference type="InterPro" id="IPR005846">
    <property type="entry name" value="A-D-PHexomutase_a/b/a-III"/>
</dbReference>
<protein>
    <submittedName>
        <fullName evidence="7">Phosphoglucosamine mutase</fullName>
        <ecNumber evidence="7">5.4.2.2</ecNumber>
        <ecNumber evidence="7">5.4.2.8</ecNumber>
    </submittedName>
</protein>
<name>A0A497ESK6_9CREN</name>
<evidence type="ECO:0000256" key="3">
    <source>
        <dbReference type="ARBA" id="ARBA00022553"/>
    </source>
</evidence>
<dbReference type="InterPro" id="IPR005844">
    <property type="entry name" value="A-D-PHexomutase_a/b/a-I"/>
</dbReference>
<dbReference type="GO" id="GO:0004615">
    <property type="term" value="F:phosphomannomutase activity"/>
    <property type="evidence" value="ECO:0007669"/>
    <property type="project" value="UniProtKB-EC"/>
</dbReference>
<dbReference type="Pfam" id="PF02878">
    <property type="entry name" value="PGM_PMM_I"/>
    <property type="match status" value="1"/>
</dbReference>
<keyword evidence="7" id="KW-0413">Isomerase</keyword>
<evidence type="ECO:0000259" key="5">
    <source>
        <dbReference type="Pfam" id="PF02879"/>
    </source>
</evidence>
<dbReference type="AlphaFoldDB" id="A0A497ESK6"/>
<dbReference type="EMBL" id="QMQY01000064">
    <property type="protein sequence ID" value="RLE50344.1"/>
    <property type="molecule type" value="Genomic_DNA"/>
</dbReference>
<feature type="non-terminal residue" evidence="7">
    <location>
        <position position="353"/>
    </location>
</feature>
<dbReference type="InterPro" id="IPR050060">
    <property type="entry name" value="Phosphoglucosamine_mutase"/>
</dbReference>
<dbReference type="PANTHER" id="PTHR42946:SF1">
    <property type="entry name" value="PHOSPHOGLUCOMUTASE (ALPHA-D-GLUCOSE-1,6-BISPHOSPHATE-DEPENDENT)"/>
    <property type="match status" value="1"/>
</dbReference>
<gene>
    <name evidence="7" type="ORF">DRJ21_01760</name>
</gene>
<evidence type="ECO:0000313" key="7">
    <source>
        <dbReference type="EMBL" id="RLE50344.1"/>
    </source>
</evidence>
<dbReference type="InterPro" id="IPR005845">
    <property type="entry name" value="A-D-PHexomutase_a/b/a-II"/>
</dbReference>
<comment type="similarity">
    <text evidence="2">Belongs to the phosphohexose mutase family.</text>
</comment>
<reference evidence="7 8" key="1">
    <citation type="submission" date="2018-06" db="EMBL/GenBank/DDBJ databases">
        <title>Extensive metabolic versatility and redundancy in microbially diverse, dynamic hydrothermal sediments.</title>
        <authorList>
            <person name="Dombrowski N."/>
            <person name="Teske A."/>
            <person name="Baker B.J."/>
        </authorList>
    </citation>
    <scope>NUCLEOTIDE SEQUENCE [LARGE SCALE GENOMIC DNA]</scope>
    <source>
        <strain evidence="7">B30_G17</strain>
    </source>
</reference>
<dbReference type="PANTHER" id="PTHR42946">
    <property type="entry name" value="PHOSPHOHEXOSE MUTASE"/>
    <property type="match status" value="1"/>
</dbReference>
<dbReference type="Proteomes" id="UP000281962">
    <property type="component" value="Unassembled WGS sequence"/>
</dbReference>
<evidence type="ECO:0000259" key="6">
    <source>
        <dbReference type="Pfam" id="PF02880"/>
    </source>
</evidence>
<dbReference type="InterPro" id="IPR005841">
    <property type="entry name" value="Alpha-D-phosphohexomutase_SF"/>
</dbReference>